<name>A0A2P2ISQ5_RHIMU</name>
<dbReference type="EMBL" id="GGEC01003777">
    <property type="protein sequence ID" value="MBW84260.1"/>
    <property type="molecule type" value="Transcribed_RNA"/>
</dbReference>
<proteinExistence type="predicted"/>
<feature type="compositionally biased region" description="Basic residues" evidence="1">
    <location>
        <begin position="8"/>
        <end position="18"/>
    </location>
</feature>
<organism evidence="2">
    <name type="scientific">Rhizophora mucronata</name>
    <name type="common">Asiatic mangrove</name>
    <dbReference type="NCBI Taxonomy" id="61149"/>
    <lineage>
        <taxon>Eukaryota</taxon>
        <taxon>Viridiplantae</taxon>
        <taxon>Streptophyta</taxon>
        <taxon>Embryophyta</taxon>
        <taxon>Tracheophyta</taxon>
        <taxon>Spermatophyta</taxon>
        <taxon>Magnoliopsida</taxon>
        <taxon>eudicotyledons</taxon>
        <taxon>Gunneridae</taxon>
        <taxon>Pentapetalae</taxon>
        <taxon>rosids</taxon>
        <taxon>fabids</taxon>
        <taxon>Malpighiales</taxon>
        <taxon>Rhizophoraceae</taxon>
        <taxon>Rhizophora</taxon>
    </lineage>
</organism>
<evidence type="ECO:0000313" key="2">
    <source>
        <dbReference type="EMBL" id="MBW84260.1"/>
    </source>
</evidence>
<protein>
    <submittedName>
        <fullName evidence="2">Uncharacterized protein</fullName>
    </submittedName>
</protein>
<feature type="region of interest" description="Disordered" evidence="1">
    <location>
        <begin position="1"/>
        <end position="43"/>
    </location>
</feature>
<sequence length="43" mass="5070">MNNQLTAKQHKFSRHTPRNKLNENSRKIKHNKLVRQAKNASAM</sequence>
<dbReference type="AlphaFoldDB" id="A0A2P2ISQ5"/>
<reference evidence="2" key="1">
    <citation type="submission" date="2018-02" db="EMBL/GenBank/DDBJ databases">
        <title>Rhizophora mucronata_Transcriptome.</title>
        <authorList>
            <person name="Meera S.P."/>
            <person name="Sreeshan A."/>
            <person name="Augustine A."/>
        </authorList>
    </citation>
    <scope>NUCLEOTIDE SEQUENCE</scope>
    <source>
        <tissue evidence="2">Leaf</tissue>
    </source>
</reference>
<accession>A0A2P2ISQ5</accession>
<evidence type="ECO:0000256" key="1">
    <source>
        <dbReference type="SAM" id="MobiDB-lite"/>
    </source>
</evidence>